<sequence>MKPAIHVASLRKTFKGRDGATHTVLKNLDLEVGVGEFLCILGPSGCGKSTLLNVLAGLDKVYEGRASVSSGRIGYLFQEPRLLPWLTAEGNLDFALASCRVPTERWDQLKSRYLAMTGLSDYRTYYPHQISGGMAQRLALVRALCVEPGILLMDEPFSGLDEITARRIRTDLLTIWEETRKTIVFVTHNAYEACFLADRILVMSGGAFQQEMPVPIARPRSYDDSAVFELSRDVIKAFGDGMGREPAPVAVPKPHSNLVDDLDRHTAARMNL</sequence>
<dbReference type="SUPFAM" id="SSF52540">
    <property type="entry name" value="P-loop containing nucleoside triphosphate hydrolases"/>
    <property type="match status" value="1"/>
</dbReference>
<gene>
    <name evidence="7" type="ORF">HZA66_04270</name>
</gene>
<dbReference type="PANTHER" id="PTHR42788">
    <property type="entry name" value="TAURINE IMPORT ATP-BINDING PROTEIN-RELATED"/>
    <property type="match status" value="1"/>
</dbReference>
<dbReference type="InterPro" id="IPR050166">
    <property type="entry name" value="ABC_transporter_ATP-bind"/>
</dbReference>
<protein>
    <submittedName>
        <fullName evidence="7">ABC transporter ATP-binding protein</fullName>
    </submittedName>
</protein>
<keyword evidence="4 7" id="KW-0067">ATP-binding</keyword>
<dbReference type="Pfam" id="PF00005">
    <property type="entry name" value="ABC_tran"/>
    <property type="match status" value="1"/>
</dbReference>
<dbReference type="GO" id="GO:0016887">
    <property type="term" value="F:ATP hydrolysis activity"/>
    <property type="evidence" value="ECO:0007669"/>
    <property type="project" value="InterPro"/>
</dbReference>
<comment type="caution">
    <text evidence="7">The sequence shown here is derived from an EMBL/GenBank/DDBJ whole genome shotgun (WGS) entry which is preliminary data.</text>
</comment>
<evidence type="ECO:0000259" key="6">
    <source>
        <dbReference type="PROSITE" id="PS50893"/>
    </source>
</evidence>
<keyword evidence="2" id="KW-0813">Transport</keyword>
<accession>A0A933VZN7</accession>
<dbReference type="PANTHER" id="PTHR42788:SF19">
    <property type="entry name" value="ALIPHATIC SULFONATES IMPORT ATP-BINDING PROTEIN SSUB 2"/>
    <property type="match status" value="1"/>
</dbReference>
<dbReference type="CDD" id="cd03293">
    <property type="entry name" value="ABC_NrtD_SsuB_transporters"/>
    <property type="match status" value="1"/>
</dbReference>
<dbReference type="InterPro" id="IPR027417">
    <property type="entry name" value="P-loop_NTPase"/>
</dbReference>
<dbReference type="InterPro" id="IPR003439">
    <property type="entry name" value="ABC_transporter-like_ATP-bd"/>
</dbReference>
<dbReference type="EMBL" id="JACRJB010000014">
    <property type="protein sequence ID" value="MBI5128631.1"/>
    <property type="molecule type" value="Genomic_DNA"/>
</dbReference>
<reference evidence="7" key="1">
    <citation type="submission" date="2020-07" db="EMBL/GenBank/DDBJ databases">
        <title>Huge and variable diversity of episymbiotic CPR bacteria and DPANN archaea in groundwater ecosystems.</title>
        <authorList>
            <person name="He C.Y."/>
            <person name="Keren R."/>
            <person name="Whittaker M."/>
            <person name="Farag I.F."/>
            <person name="Doudna J."/>
            <person name="Cate J.H.D."/>
            <person name="Banfield J.F."/>
        </authorList>
    </citation>
    <scope>NUCLEOTIDE SEQUENCE</scope>
    <source>
        <strain evidence="7">NC_groundwater_1818_Pr3_B-0.1um_66_35</strain>
    </source>
</reference>
<dbReference type="PROSITE" id="PS00211">
    <property type="entry name" value="ABC_TRANSPORTER_1"/>
    <property type="match status" value="1"/>
</dbReference>
<dbReference type="AlphaFoldDB" id="A0A933VZN7"/>
<evidence type="ECO:0000256" key="1">
    <source>
        <dbReference type="ARBA" id="ARBA00005417"/>
    </source>
</evidence>
<comment type="function">
    <text evidence="5">Involved in beta-(1--&gt;2)glucan export. Transmembrane domains (TMD) form a pore in the inner membrane and the ATP-binding domain (NBD) is responsible for energy generation.</text>
</comment>
<dbReference type="InterPro" id="IPR003593">
    <property type="entry name" value="AAA+_ATPase"/>
</dbReference>
<feature type="domain" description="ABC transporter" evidence="6">
    <location>
        <begin position="5"/>
        <end position="230"/>
    </location>
</feature>
<dbReference type="PROSITE" id="PS50893">
    <property type="entry name" value="ABC_TRANSPORTER_2"/>
    <property type="match status" value="1"/>
</dbReference>
<evidence type="ECO:0000256" key="3">
    <source>
        <dbReference type="ARBA" id="ARBA00022741"/>
    </source>
</evidence>
<name>A0A933VZN7_RHOPL</name>
<proteinExistence type="inferred from homology"/>
<evidence type="ECO:0000256" key="4">
    <source>
        <dbReference type="ARBA" id="ARBA00022840"/>
    </source>
</evidence>
<organism evidence="7 8">
    <name type="scientific">Rhodopseudomonas palustris</name>
    <dbReference type="NCBI Taxonomy" id="1076"/>
    <lineage>
        <taxon>Bacteria</taxon>
        <taxon>Pseudomonadati</taxon>
        <taxon>Pseudomonadota</taxon>
        <taxon>Alphaproteobacteria</taxon>
        <taxon>Hyphomicrobiales</taxon>
        <taxon>Nitrobacteraceae</taxon>
        <taxon>Rhodopseudomonas</taxon>
    </lineage>
</organism>
<dbReference type="Proteomes" id="UP000782519">
    <property type="component" value="Unassembled WGS sequence"/>
</dbReference>
<dbReference type="SMART" id="SM00382">
    <property type="entry name" value="AAA"/>
    <property type="match status" value="1"/>
</dbReference>
<dbReference type="Gene3D" id="3.40.50.300">
    <property type="entry name" value="P-loop containing nucleotide triphosphate hydrolases"/>
    <property type="match status" value="1"/>
</dbReference>
<dbReference type="InterPro" id="IPR017871">
    <property type="entry name" value="ABC_transporter-like_CS"/>
</dbReference>
<evidence type="ECO:0000256" key="2">
    <source>
        <dbReference type="ARBA" id="ARBA00022448"/>
    </source>
</evidence>
<evidence type="ECO:0000256" key="5">
    <source>
        <dbReference type="ARBA" id="ARBA00024722"/>
    </source>
</evidence>
<comment type="similarity">
    <text evidence="1">Belongs to the ABC transporter superfamily.</text>
</comment>
<evidence type="ECO:0000313" key="7">
    <source>
        <dbReference type="EMBL" id="MBI5128631.1"/>
    </source>
</evidence>
<dbReference type="GO" id="GO:0005524">
    <property type="term" value="F:ATP binding"/>
    <property type="evidence" value="ECO:0007669"/>
    <property type="project" value="UniProtKB-KW"/>
</dbReference>
<evidence type="ECO:0000313" key="8">
    <source>
        <dbReference type="Proteomes" id="UP000782519"/>
    </source>
</evidence>
<keyword evidence="3" id="KW-0547">Nucleotide-binding</keyword>